<comment type="caution">
    <text evidence="1">The sequence shown here is derived from an EMBL/GenBank/DDBJ whole genome shotgun (WGS) entry which is preliminary data.</text>
</comment>
<proteinExistence type="predicted"/>
<organism evidence="1 2">
    <name type="scientific">Saccharothrix algeriensis</name>
    <dbReference type="NCBI Taxonomy" id="173560"/>
    <lineage>
        <taxon>Bacteria</taxon>
        <taxon>Bacillati</taxon>
        <taxon>Actinomycetota</taxon>
        <taxon>Actinomycetes</taxon>
        <taxon>Pseudonocardiales</taxon>
        <taxon>Pseudonocardiaceae</taxon>
        <taxon>Saccharothrix</taxon>
    </lineage>
</organism>
<name>A0ABS2SCP0_9PSEU</name>
<protein>
    <submittedName>
        <fullName evidence="1">Uncharacterized protein</fullName>
    </submittedName>
</protein>
<keyword evidence="2" id="KW-1185">Reference proteome</keyword>
<reference evidence="1 2" key="1">
    <citation type="submission" date="2021-01" db="EMBL/GenBank/DDBJ databases">
        <title>Sequencing the genomes of 1000 actinobacteria strains.</title>
        <authorList>
            <person name="Klenk H.-P."/>
        </authorList>
    </citation>
    <scope>NUCLEOTIDE SEQUENCE [LARGE SCALE GENOMIC DNA]</scope>
    <source>
        <strain evidence="1 2">DSM 44581</strain>
    </source>
</reference>
<dbReference type="EMBL" id="JAFBCL010000001">
    <property type="protein sequence ID" value="MBM7813724.1"/>
    <property type="molecule type" value="Genomic_DNA"/>
</dbReference>
<dbReference type="Proteomes" id="UP001195724">
    <property type="component" value="Unassembled WGS sequence"/>
</dbReference>
<evidence type="ECO:0000313" key="1">
    <source>
        <dbReference type="EMBL" id="MBM7813724.1"/>
    </source>
</evidence>
<sequence>MRGEHDRCFFSFSLAACLSGEDSFKLFSFGRCGTNSYLDRCAILV</sequence>
<evidence type="ECO:0000313" key="2">
    <source>
        <dbReference type="Proteomes" id="UP001195724"/>
    </source>
</evidence>
<gene>
    <name evidence="1" type="ORF">JOE68_004589</name>
</gene>
<accession>A0ABS2SCP0</accession>